<evidence type="ECO:0000313" key="14">
    <source>
        <dbReference type="EMBL" id="KAB7495034.1"/>
    </source>
</evidence>
<dbReference type="OrthoDB" id="6353017at2759"/>
<comment type="caution">
    <text evidence="14">The sequence shown here is derived from an EMBL/GenBank/DDBJ whole genome shotgun (WGS) entry which is preliminary data.</text>
</comment>
<dbReference type="AlphaFoldDB" id="A0A5N5SLR3"/>
<dbReference type="Pfam" id="PF02245">
    <property type="entry name" value="Pur_DNA_glyco"/>
    <property type="match status" value="1"/>
</dbReference>
<evidence type="ECO:0000256" key="1">
    <source>
        <dbReference type="ARBA" id="ARBA00000086"/>
    </source>
</evidence>
<dbReference type="GO" id="GO:0006284">
    <property type="term" value="P:base-excision repair"/>
    <property type="evidence" value="ECO:0007669"/>
    <property type="project" value="InterPro"/>
</dbReference>
<dbReference type="Gene3D" id="3.10.300.10">
    <property type="entry name" value="Methylpurine-DNA glycosylase (MPG)"/>
    <property type="match status" value="1"/>
</dbReference>
<dbReference type="SUPFAM" id="SSF50486">
    <property type="entry name" value="FMT C-terminal domain-like"/>
    <property type="match status" value="1"/>
</dbReference>
<accession>A0A5N5SLR3</accession>
<keyword evidence="6" id="KW-0378">Hydrolase</keyword>
<name>A0A5N5SLR3_9CRUS</name>
<evidence type="ECO:0000256" key="3">
    <source>
        <dbReference type="ARBA" id="ARBA00009232"/>
    </source>
</evidence>
<protein>
    <recommendedName>
        <fullName evidence="10">DNA-3-methyladenine glycosylase</fullName>
        <ecNumber evidence="4">3.2.2.21</ecNumber>
    </recommendedName>
    <alternativeName>
        <fullName evidence="11">3-alkyladenine DNA glycosylase</fullName>
    </alternativeName>
    <alternativeName>
        <fullName evidence="8">3-methyladenine DNA glycosidase</fullName>
    </alternativeName>
    <alternativeName>
        <fullName evidence="13">ADPG</fullName>
    </alternativeName>
    <alternativeName>
        <fullName evidence="12">N-methylpurine-DNA glycosylase</fullName>
    </alternativeName>
</protein>
<evidence type="ECO:0000256" key="11">
    <source>
        <dbReference type="ARBA" id="ARBA00076879"/>
    </source>
</evidence>
<evidence type="ECO:0000256" key="7">
    <source>
        <dbReference type="ARBA" id="ARBA00023204"/>
    </source>
</evidence>
<evidence type="ECO:0000256" key="8">
    <source>
        <dbReference type="ARBA" id="ARBA00033426"/>
    </source>
</evidence>
<sequence>MSAIQNKYFLIKSSEMPKGKKGSDKNLKSEIKNTVVHSPYFDNRKVELDSTVRQLCFGRNSLTSKFLQDCSHVNRKNENFYNQECLKLAKALLGQLVVHLVEGKRLSGFIVETECYLGSNDVASHSHNGKRTPRNEPMFMPAGTSYVYSIYGMYHCFNISSKEDGSCVLIRALEPYENQDKMMTNRLKGFKSTSKQLKGKELCNGPSKLCRSLNITKEACNKVNMITSDIFWLENGVDVPEEEIVVSKRIGIESAGEEWASKLLRFYIIDNTCVSEIIIGI</sequence>
<dbReference type="NCBIfam" id="TIGR00567">
    <property type="entry name" value="3mg"/>
    <property type="match status" value="1"/>
</dbReference>
<dbReference type="PANTHER" id="PTHR10429:SF0">
    <property type="entry name" value="DNA-3-METHYLADENINE GLYCOSYLASE"/>
    <property type="match status" value="1"/>
</dbReference>
<comment type="subunit">
    <text evidence="9">Binds MBD1. Binds SSBP1.</text>
</comment>
<dbReference type="HAMAP" id="MF_00527">
    <property type="entry name" value="3MGH"/>
    <property type="match status" value="1"/>
</dbReference>
<dbReference type="Proteomes" id="UP000326759">
    <property type="component" value="Unassembled WGS sequence"/>
</dbReference>
<comment type="catalytic activity">
    <reaction evidence="1">
        <text>Hydrolysis of alkylated DNA, releasing 3-methyladenine, 3-methylguanine, 7-methylguanine and 7-methyladenine.</text>
        <dbReference type="EC" id="3.2.2.21"/>
    </reaction>
</comment>
<comment type="similarity">
    <text evidence="3">Belongs to the DNA glycosylase MPG family.</text>
</comment>
<keyword evidence="7" id="KW-0234">DNA repair</keyword>
<keyword evidence="15" id="KW-1185">Reference proteome</keyword>
<evidence type="ECO:0000256" key="6">
    <source>
        <dbReference type="ARBA" id="ARBA00022801"/>
    </source>
</evidence>
<dbReference type="InterPro" id="IPR011034">
    <property type="entry name" value="Formyl_transferase-like_C_sf"/>
</dbReference>
<reference evidence="14 15" key="1">
    <citation type="journal article" date="2019" name="PLoS Biol.">
        <title>Sex chromosomes control vertical transmission of feminizing Wolbachia symbionts in an isopod.</title>
        <authorList>
            <person name="Becking T."/>
            <person name="Chebbi M.A."/>
            <person name="Giraud I."/>
            <person name="Moumen B."/>
            <person name="Laverre T."/>
            <person name="Caubet Y."/>
            <person name="Peccoud J."/>
            <person name="Gilbert C."/>
            <person name="Cordaux R."/>
        </authorList>
    </citation>
    <scope>NUCLEOTIDE SEQUENCE [LARGE SCALE GENOMIC DNA]</scope>
    <source>
        <strain evidence="14">ANa2</strain>
        <tissue evidence="14">Whole body excluding digestive tract and cuticle</tissue>
    </source>
</reference>
<keyword evidence="5" id="KW-0227">DNA damage</keyword>
<dbReference type="EMBL" id="SEYY01023178">
    <property type="protein sequence ID" value="KAB7495034.1"/>
    <property type="molecule type" value="Genomic_DNA"/>
</dbReference>
<evidence type="ECO:0000256" key="4">
    <source>
        <dbReference type="ARBA" id="ARBA00012000"/>
    </source>
</evidence>
<dbReference type="CDD" id="cd00540">
    <property type="entry name" value="AAG"/>
    <property type="match status" value="1"/>
</dbReference>
<evidence type="ECO:0000256" key="5">
    <source>
        <dbReference type="ARBA" id="ARBA00022763"/>
    </source>
</evidence>
<gene>
    <name evidence="14" type="primary">Mpg</name>
    <name evidence="14" type="ORF">Anas_04936</name>
</gene>
<dbReference type="InterPro" id="IPR036995">
    <property type="entry name" value="MPG_sf"/>
</dbReference>
<comment type="function">
    <text evidence="2">Hydrolysis of the deoxyribose N-glycosidic bond to excise 3-methyladenine, and 7-methylguanine from the damaged DNA polymer formed by alkylation lesions.</text>
</comment>
<dbReference type="PANTHER" id="PTHR10429">
    <property type="entry name" value="DNA-3-METHYLADENINE GLYCOSYLASE"/>
    <property type="match status" value="1"/>
</dbReference>
<dbReference type="InterPro" id="IPR003180">
    <property type="entry name" value="MPG"/>
</dbReference>
<proteinExistence type="inferred from homology"/>
<dbReference type="FunFam" id="3.10.300.10:FF:000001">
    <property type="entry name" value="Putative 3-methyladenine DNA glycosylase"/>
    <property type="match status" value="1"/>
</dbReference>
<evidence type="ECO:0000256" key="2">
    <source>
        <dbReference type="ARBA" id="ARBA00002421"/>
    </source>
</evidence>
<evidence type="ECO:0000256" key="12">
    <source>
        <dbReference type="ARBA" id="ARBA00078171"/>
    </source>
</evidence>
<dbReference type="EC" id="3.2.2.21" evidence="4"/>
<dbReference type="GO" id="GO:0003905">
    <property type="term" value="F:alkylbase DNA N-glycosylase activity"/>
    <property type="evidence" value="ECO:0007669"/>
    <property type="project" value="UniProtKB-EC"/>
</dbReference>
<dbReference type="GO" id="GO:0003677">
    <property type="term" value="F:DNA binding"/>
    <property type="evidence" value="ECO:0007669"/>
    <property type="project" value="InterPro"/>
</dbReference>
<evidence type="ECO:0000313" key="15">
    <source>
        <dbReference type="Proteomes" id="UP000326759"/>
    </source>
</evidence>
<evidence type="ECO:0000256" key="10">
    <source>
        <dbReference type="ARBA" id="ARBA00068926"/>
    </source>
</evidence>
<organism evidence="14 15">
    <name type="scientific">Armadillidium nasatum</name>
    <dbReference type="NCBI Taxonomy" id="96803"/>
    <lineage>
        <taxon>Eukaryota</taxon>
        <taxon>Metazoa</taxon>
        <taxon>Ecdysozoa</taxon>
        <taxon>Arthropoda</taxon>
        <taxon>Crustacea</taxon>
        <taxon>Multicrustacea</taxon>
        <taxon>Malacostraca</taxon>
        <taxon>Eumalacostraca</taxon>
        <taxon>Peracarida</taxon>
        <taxon>Isopoda</taxon>
        <taxon>Oniscidea</taxon>
        <taxon>Crinocheta</taxon>
        <taxon>Armadillidiidae</taxon>
        <taxon>Armadillidium</taxon>
    </lineage>
</organism>
<evidence type="ECO:0000256" key="9">
    <source>
        <dbReference type="ARBA" id="ARBA00066187"/>
    </source>
</evidence>
<evidence type="ECO:0000256" key="13">
    <source>
        <dbReference type="ARBA" id="ARBA00082988"/>
    </source>
</evidence>